<keyword evidence="1" id="KW-0812">Transmembrane</keyword>
<feature type="transmembrane region" description="Helical" evidence="1">
    <location>
        <begin position="232"/>
        <end position="257"/>
    </location>
</feature>
<feature type="transmembrane region" description="Helical" evidence="1">
    <location>
        <begin position="96"/>
        <end position="122"/>
    </location>
</feature>
<name>A0A7M2X4A0_9BACT</name>
<feature type="transmembrane region" description="Helical" evidence="1">
    <location>
        <begin position="34"/>
        <end position="51"/>
    </location>
</feature>
<evidence type="ECO:0000313" key="4">
    <source>
        <dbReference type="EMBL" id="QOV91871.1"/>
    </source>
</evidence>
<accession>A0A7M2X4A0</accession>
<dbReference type="Pfam" id="PF02308">
    <property type="entry name" value="MgtC"/>
    <property type="match status" value="1"/>
</dbReference>
<feature type="transmembrane region" description="Helical" evidence="1">
    <location>
        <begin position="269"/>
        <end position="290"/>
    </location>
</feature>
<protein>
    <submittedName>
        <fullName evidence="4">MgtC/SapB family protein</fullName>
    </submittedName>
</protein>
<evidence type="ECO:0000259" key="2">
    <source>
        <dbReference type="Pfam" id="PF02308"/>
    </source>
</evidence>
<evidence type="ECO:0000313" key="5">
    <source>
        <dbReference type="Proteomes" id="UP000593765"/>
    </source>
</evidence>
<evidence type="ECO:0000256" key="1">
    <source>
        <dbReference type="SAM" id="Phobius"/>
    </source>
</evidence>
<dbReference type="EMBL" id="CP063458">
    <property type="protein sequence ID" value="QOV91871.1"/>
    <property type="molecule type" value="Genomic_DNA"/>
</dbReference>
<dbReference type="AlphaFoldDB" id="A0A7M2X4A0"/>
<feature type="transmembrane region" description="Helical" evidence="1">
    <location>
        <begin position="200"/>
        <end position="220"/>
    </location>
</feature>
<dbReference type="RefSeq" id="WP_206295188.1">
    <property type="nucleotide sequence ID" value="NZ_CP063458.1"/>
</dbReference>
<gene>
    <name evidence="4" type="ORF">IPV69_11160</name>
</gene>
<organism evidence="4 5">
    <name type="scientific">Humisphaera borealis</name>
    <dbReference type="NCBI Taxonomy" id="2807512"/>
    <lineage>
        <taxon>Bacteria</taxon>
        <taxon>Pseudomonadati</taxon>
        <taxon>Planctomycetota</taxon>
        <taxon>Phycisphaerae</taxon>
        <taxon>Tepidisphaerales</taxon>
        <taxon>Tepidisphaeraceae</taxon>
        <taxon>Humisphaera</taxon>
    </lineage>
</organism>
<feature type="transmembrane region" description="Helical" evidence="1">
    <location>
        <begin position="173"/>
        <end position="194"/>
    </location>
</feature>
<feature type="transmembrane region" description="Helical" evidence="1">
    <location>
        <begin position="398"/>
        <end position="419"/>
    </location>
</feature>
<keyword evidence="5" id="KW-1185">Reference proteome</keyword>
<reference evidence="4 5" key="1">
    <citation type="submission" date="2020-10" db="EMBL/GenBank/DDBJ databases">
        <title>Wide distribution of Phycisphaera-like planctomycetes from WD2101 soil group in peatlands and genome analysis of the first cultivated representative.</title>
        <authorList>
            <person name="Dedysh S.N."/>
            <person name="Beletsky A.V."/>
            <person name="Ivanova A."/>
            <person name="Kulichevskaya I.S."/>
            <person name="Suzina N.E."/>
            <person name="Philippov D.A."/>
            <person name="Rakitin A.L."/>
            <person name="Mardanov A.V."/>
            <person name="Ravin N.V."/>
        </authorList>
    </citation>
    <scope>NUCLEOTIDE SEQUENCE [LARGE SCALE GENOMIC DNA]</scope>
    <source>
        <strain evidence="4 5">M1803</strain>
    </source>
</reference>
<proteinExistence type="predicted"/>
<feature type="domain" description="DUF4010" evidence="3">
    <location>
        <begin position="178"/>
        <end position="393"/>
    </location>
</feature>
<feature type="transmembrane region" description="Helical" evidence="1">
    <location>
        <begin position="142"/>
        <end position="161"/>
    </location>
</feature>
<dbReference type="Pfam" id="PF13194">
    <property type="entry name" value="DUF4010"/>
    <property type="match status" value="1"/>
</dbReference>
<dbReference type="InterPro" id="IPR049177">
    <property type="entry name" value="MgtC_SapB_SrpB_YhiD_N"/>
</dbReference>
<dbReference type="InterPro" id="IPR025105">
    <property type="entry name" value="DUF4010"/>
</dbReference>
<feature type="transmembrane region" description="Helical" evidence="1">
    <location>
        <begin position="338"/>
        <end position="361"/>
    </location>
</feature>
<feature type="transmembrane region" description="Helical" evidence="1">
    <location>
        <begin position="373"/>
        <end position="392"/>
    </location>
</feature>
<dbReference type="PANTHER" id="PTHR39084">
    <property type="entry name" value="MEMBRANE PROTEIN-RELATED"/>
    <property type="match status" value="1"/>
</dbReference>
<sequence length="433" mass="44648">MELSTALTKLGIALGLGLLVGLERERAASATAGIRTFALIALAGAVCGLTSPVAGGWVIAAGAIGVAALLAVGHWTEARFSDKELGLTTEVAGLAVFAIAAYIAVGYTALGVVAGGATALLLHWKEPLHAFVKRIGPTDITAIMRFVLIALVVLPVLPDRTYGPLAVLNPKQIWLVVVLIVAISLGGYVAFKMFGGRAGTLLGGLLGGLISSTATTVSYARRSRDADRNAPGAGSLIGLATLVIIIASAVSMFRVVGEVVVVAPKVAPAIAPPLATLALVMLGIAGIFFWRHRADPVDLPEPNNPAELKAALLFALLYAAVLLAVAAAKNYFGDQALYGVAVFSGLTDMDAITLSTAGLVNEGRIATETGWRVILIAAMSNLAFKAGAVLFLGSRVLAWRVGLLFGISSAVGIAILLLWPAWLSQWFMKLAGA</sequence>
<keyword evidence="1" id="KW-0472">Membrane</keyword>
<dbReference type="PANTHER" id="PTHR39084:SF1">
    <property type="entry name" value="DUF4010 DOMAIN-CONTAINING PROTEIN"/>
    <property type="match status" value="1"/>
</dbReference>
<evidence type="ECO:0000259" key="3">
    <source>
        <dbReference type="Pfam" id="PF13194"/>
    </source>
</evidence>
<feature type="transmembrane region" description="Helical" evidence="1">
    <location>
        <begin position="311"/>
        <end position="332"/>
    </location>
</feature>
<dbReference type="KEGG" id="hbs:IPV69_11160"/>
<feature type="domain" description="MgtC/SapB/SrpB/YhiD N-terminal" evidence="2">
    <location>
        <begin position="10"/>
        <end position="130"/>
    </location>
</feature>
<dbReference type="Proteomes" id="UP000593765">
    <property type="component" value="Chromosome"/>
</dbReference>
<keyword evidence="1" id="KW-1133">Transmembrane helix</keyword>
<feature type="transmembrane region" description="Helical" evidence="1">
    <location>
        <begin position="57"/>
        <end position="75"/>
    </location>
</feature>